<dbReference type="InterPro" id="IPR036116">
    <property type="entry name" value="FN3_sf"/>
</dbReference>
<feature type="domain" description="Fibronectin type-III" evidence="13">
    <location>
        <begin position="211"/>
        <end position="305"/>
    </location>
</feature>
<evidence type="ECO:0000313" key="14">
    <source>
        <dbReference type="Ensembl" id="ENSENLP00000009464.1"/>
    </source>
</evidence>
<dbReference type="FunCoup" id="A0A665THY9">
    <property type="interactions" value="821"/>
</dbReference>
<reference evidence="14" key="1">
    <citation type="submission" date="2021-04" db="EMBL/GenBank/DDBJ databases">
        <authorList>
            <consortium name="Wellcome Sanger Institute Data Sharing"/>
        </authorList>
    </citation>
    <scope>NUCLEOTIDE SEQUENCE [LARGE SCALE GENOMIC DNA]</scope>
</reference>
<evidence type="ECO:0000256" key="6">
    <source>
        <dbReference type="ARBA" id="ARBA00022989"/>
    </source>
</evidence>
<keyword evidence="15" id="KW-1185">Reference proteome</keyword>
<feature type="signal peptide" evidence="12">
    <location>
        <begin position="1"/>
        <end position="19"/>
    </location>
</feature>
<dbReference type="AlphaFoldDB" id="A0A665THY9"/>
<dbReference type="PROSITE" id="PS01353">
    <property type="entry name" value="HEMATOPO_REC_L_F2"/>
    <property type="match status" value="1"/>
</dbReference>
<dbReference type="InterPro" id="IPR003529">
    <property type="entry name" value="Hematopoietin_rcpt_Gp130_CS"/>
</dbReference>
<dbReference type="Ensembl" id="ENSENLT00000009915.1">
    <property type="protein sequence ID" value="ENSENLP00000009464.1"/>
    <property type="gene ID" value="ENSENLG00000004571.1"/>
</dbReference>
<sequence>MSQTWSIFITLLAMQLCVGGNFCTIWSSAGDHVQLDSSFKVYCIFNSNCKGLMYRDHPPQPQTHTVLNSTTIYLKVENIKKDRTYSCQCTSPVRDSCGLDLKAGYPPDHPKNISCGYMVMNDESGVLFCAWNKSRETHFRDSSVVWVRTIPRNHIGDAEIHNVLCKKTHELSVNFTVSRSVHLITVWIKSTNPLGSAVSSNISYNLSDIVMPSTPVLGPPKCSSRECIIKVNQTVRTQHMEIQYRSGKQTWTSYPHQSMQLSAVQYPSVSSLEPYRLYHFRVRSKFETGLWSQWSSEISSWTEEEAPSKELDVWYAESGSKSLTVYWKEANMSISRGRILGYKVRVHSSGLDSVIDVGRDVRNYTVQVCAGCEVTLWARNSKGLSPPATITAHHTKDTLAQYVDISVGNHSVAISWRKPEAALLPAGYVVEWYPVGLKMEELRWMRLSRDQTHAVLTDIKQFECYEGVLYGYYDNRTVTRTTFTGVAILESVPEVSPIVEEKVEGLRVEVMWRELPRAQWRGCITNYTIYVEKDRGNLSQSSVAASKRSHVMELSPAVYSLWMTASTARGEGPPCQKIKVYIQEETYLPLLLVSTAVFLLLLLLLCLYQCTSLKKLWACFQCLMLDVVPDPANSKWAKECTQEEGQINLRLQLSNPSIAGDEEEPILVDVEEVPKQNCDISRPTNVFSEVPPQIGLSPTTDGPTQLYPLSTYIKSFSQDSDSSDHTQTSMDTNTTVGYISSHGMGYMEEEEEEEDEDEMMGFLPSQNIFIDTLIFGGKLTLDAVKIEFSGDFFQDS</sequence>
<evidence type="ECO:0000256" key="9">
    <source>
        <dbReference type="ARBA" id="ARBA00023170"/>
    </source>
</evidence>
<dbReference type="Proteomes" id="UP000472264">
    <property type="component" value="Chromosome 4"/>
</dbReference>
<reference evidence="14" key="3">
    <citation type="submission" date="2025-09" db="UniProtKB">
        <authorList>
            <consortium name="Ensembl"/>
        </authorList>
    </citation>
    <scope>IDENTIFICATION</scope>
</reference>
<evidence type="ECO:0000256" key="4">
    <source>
        <dbReference type="ARBA" id="ARBA00022729"/>
    </source>
</evidence>
<protein>
    <submittedName>
        <fullName evidence="14">Interleukin-12 receptor subunit beta-2-like</fullName>
    </submittedName>
</protein>
<dbReference type="InterPro" id="IPR013783">
    <property type="entry name" value="Ig-like_fold"/>
</dbReference>
<proteinExistence type="inferred from homology"/>
<reference evidence="14" key="2">
    <citation type="submission" date="2025-08" db="UniProtKB">
        <authorList>
            <consortium name="Ensembl"/>
        </authorList>
    </citation>
    <scope>IDENTIFICATION</scope>
</reference>
<evidence type="ECO:0000256" key="12">
    <source>
        <dbReference type="SAM" id="SignalP"/>
    </source>
</evidence>
<evidence type="ECO:0000256" key="1">
    <source>
        <dbReference type="ARBA" id="ARBA00004479"/>
    </source>
</evidence>
<evidence type="ECO:0000256" key="10">
    <source>
        <dbReference type="ARBA" id="ARBA00023180"/>
    </source>
</evidence>
<keyword evidence="5" id="KW-0677">Repeat</keyword>
<dbReference type="SUPFAM" id="SSF49265">
    <property type="entry name" value="Fibronectin type III"/>
    <property type="match status" value="3"/>
</dbReference>
<keyword evidence="7 11" id="KW-0472">Membrane</keyword>
<dbReference type="OMA" id="KWAKECT"/>
<organism evidence="14 15">
    <name type="scientific">Echeneis naucrates</name>
    <name type="common">Live sharksucker</name>
    <dbReference type="NCBI Taxonomy" id="173247"/>
    <lineage>
        <taxon>Eukaryota</taxon>
        <taxon>Metazoa</taxon>
        <taxon>Chordata</taxon>
        <taxon>Craniata</taxon>
        <taxon>Vertebrata</taxon>
        <taxon>Euteleostomi</taxon>
        <taxon>Actinopterygii</taxon>
        <taxon>Neopterygii</taxon>
        <taxon>Teleostei</taxon>
        <taxon>Neoteleostei</taxon>
        <taxon>Acanthomorphata</taxon>
        <taxon>Carangaria</taxon>
        <taxon>Carangiformes</taxon>
        <taxon>Echeneidae</taxon>
        <taxon>Echeneis</taxon>
    </lineage>
</organism>
<keyword evidence="10" id="KW-0325">Glycoprotein</keyword>
<dbReference type="InterPro" id="IPR052672">
    <property type="entry name" value="Type1_Cytokine_Rcpt_Type2"/>
</dbReference>
<evidence type="ECO:0000313" key="15">
    <source>
        <dbReference type="Proteomes" id="UP000472264"/>
    </source>
</evidence>
<evidence type="ECO:0000256" key="11">
    <source>
        <dbReference type="SAM" id="Phobius"/>
    </source>
</evidence>
<keyword evidence="8" id="KW-1015">Disulfide bond</keyword>
<dbReference type="PANTHER" id="PTHR48423">
    <property type="entry name" value="INTERLEUKIN-27 RECEPTOR SUBUNIT ALPHA"/>
    <property type="match status" value="1"/>
</dbReference>
<evidence type="ECO:0000256" key="3">
    <source>
        <dbReference type="ARBA" id="ARBA00022692"/>
    </source>
</evidence>
<keyword evidence="9" id="KW-0675">Receptor</keyword>
<dbReference type="InterPro" id="IPR003961">
    <property type="entry name" value="FN3_dom"/>
</dbReference>
<keyword evidence="6 11" id="KW-1133">Transmembrane helix</keyword>
<feature type="chain" id="PRO_5025661389" evidence="12">
    <location>
        <begin position="20"/>
        <end position="796"/>
    </location>
</feature>
<dbReference type="GO" id="GO:0004896">
    <property type="term" value="F:cytokine receptor activity"/>
    <property type="evidence" value="ECO:0007669"/>
    <property type="project" value="InterPro"/>
</dbReference>
<dbReference type="InParanoid" id="A0A665THY9"/>
<dbReference type="PANTHER" id="PTHR48423:SF1">
    <property type="entry name" value="INTERLEUKIN-27 RECEPTOR SUBUNIT ALPHA"/>
    <property type="match status" value="1"/>
</dbReference>
<keyword evidence="4 12" id="KW-0732">Signal</keyword>
<dbReference type="Gene3D" id="2.60.40.10">
    <property type="entry name" value="Immunoglobulins"/>
    <property type="match status" value="5"/>
</dbReference>
<dbReference type="OrthoDB" id="10005435at2759"/>
<keyword evidence="3 11" id="KW-0812">Transmembrane</keyword>
<name>A0A665THY9_ECHNA</name>
<gene>
    <name evidence="14" type="primary">il12rb2</name>
</gene>
<accession>A0A665THY9</accession>
<evidence type="ECO:0000256" key="2">
    <source>
        <dbReference type="ARBA" id="ARBA00008921"/>
    </source>
</evidence>
<comment type="similarity">
    <text evidence="2">Belongs to the type I cytokine receptor family. Type 2 subfamily.</text>
</comment>
<evidence type="ECO:0000259" key="13">
    <source>
        <dbReference type="PROSITE" id="PS50853"/>
    </source>
</evidence>
<dbReference type="GO" id="GO:0005886">
    <property type="term" value="C:plasma membrane"/>
    <property type="evidence" value="ECO:0007669"/>
    <property type="project" value="UniProtKB-ARBA"/>
</dbReference>
<evidence type="ECO:0000256" key="5">
    <source>
        <dbReference type="ARBA" id="ARBA00022737"/>
    </source>
</evidence>
<feature type="transmembrane region" description="Helical" evidence="11">
    <location>
        <begin position="587"/>
        <end position="608"/>
    </location>
</feature>
<dbReference type="PROSITE" id="PS50853">
    <property type="entry name" value="FN3"/>
    <property type="match status" value="2"/>
</dbReference>
<evidence type="ECO:0000256" key="8">
    <source>
        <dbReference type="ARBA" id="ARBA00023157"/>
    </source>
</evidence>
<evidence type="ECO:0000256" key="7">
    <source>
        <dbReference type="ARBA" id="ARBA00023136"/>
    </source>
</evidence>
<comment type="subcellular location">
    <subcellularLocation>
        <location evidence="1">Membrane</location>
        <topology evidence="1">Single-pass type I membrane protein</topology>
    </subcellularLocation>
</comment>
<feature type="domain" description="Fibronectin type-III" evidence="13">
    <location>
        <begin position="494"/>
        <end position="585"/>
    </location>
</feature>